<dbReference type="PANTHER" id="PTHR43142:SF1">
    <property type="entry name" value="CARBOXYLIC ESTER HYDROLASE"/>
    <property type="match status" value="1"/>
</dbReference>
<keyword evidence="7" id="KW-0812">Transmembrane</keyword>
<reference evidence="9 10" key="1">
    <citation type="submission" date="2023-11" db="EMBL/GenBank/DDBJ databases">
        <title>Halocaridina rubra genome assembly.</title>
        <authorList>
            <person name="Smith C."/>
        </authorList>
    </citation>
    <scope>NUCLEOTIDE SEQUENCE [LARGE SCALE GENOMIC DNA]</scope>
    <source>
        <strain evidence="9">EP-1</strain>
        <tissue evidence="9">Whole</tissue>
    </source>
</reference>
<proteinExistence type="inferred from homology"/>
<organism evidence="9 10">
    <name type="scientific">Halocaridina rubra</name>
    <name type="common">Hawaiian red shrimp</name>
    <dbReference type="NCBI Taxonomy" id="373956"/>
    <lineage>
        <taxon>Eukaryota</taxon>
        <taxon>Metazoa</taxon>
        <taxon>Ecdysozoa</taxon>
        <taxon>Arthropoda</taxon>
        <taxon>Crustacea</taxon>
        <taxon>Multicrustacea</taxon>
        <taxon>Malacostraca</taxon>
        <taxon>Eumalacostraca</taxon>
        <taxon>Eucarida</taxon>
        <taxon>Decapoda</taxon>
        <taxon>Pleocyemata</taxon>
        <taxon>Caridea</taxon>
        <taxon>Atyoidea</taxon>
        <taxon>Atyidae</taxon>
        <taxon>Halocaridina</taxon>
    </lineage>
</organism>
<comment type="similarity">
    <text evidence="1 5">Belongs to the type-B carboxylesterase/lipase family.</text>
</comment>
<evidence type="ECO:0000256" key="2">
    <source>
        <dbReference type="ARBA" id="ARBA00022487"/>
    </source>
</evidence>
<comment type="caution">
    <text evidence="9">The sequence shown here is derived from an EMBL/GenBank/DDBJ whole genome shotgun (WGS) entry which is preliminary data.</text>
</comment>
<dbReference type="EMBL" id="JAXCGZ010007571">
    <property type="protein sequence ID" value="KAK7079156.1"/>
    <property type="molecule type" value="Genomic_DNA"/>
</dbReference>
<feature type="signal peptide" evidence="5">
    <location>
        <begin position="1"/>
        <end position="16"/>
    </location>
</feature>
<keyword evidence="7" id="KW-0472">Membrane</keyword>
<evidence type="ECO:0000256" key="1">
    <source>
        <dbReference type="ARBA" id="ARBA00005964"/>
    </source>
</evidence>
<feature type="transmembrane region" description="Helical" evidence="7">
    <location>
        <begin position="653"/>
        <end position="676"/>
    </location>
</feature>
<evidence type="ECO:0000256" key="4">
    <source>
        <dbReference type="ARBA" id="ARBA00023180"/>
    </source>
</evidence>
<dbReference type="Proteomes" id="UP001381693">
    <property type="component" value="Unassembled WGS sequence"/>
</dbReference>
<dbReference type="Gene3D" id="3.40.50.1820">
    <property type="entry name" value="alpha/beta hydrolase"/>
    <property type="match status" value="1"/>
</dbReference>
<keyword evidence="4" id="KW-0325">Glycoprotein</keyword>
<evidence type="ECO:0000313" key="10">
    <source>
        <dbReference type="Proteomes" id="UP001381693"/>
    </source>
</evidence>
<feature type="domain" description="Carboxylesterase type B" evidence="8">
    <location>
        <begin position="85"/>
        <end position="605"/>
    </location>
</feature>
<dbReference type="GO" id="GO:0052689">
    <property type="term" value="F:carboxylic ester hydrolase activity"/>
    <property type="evidence" value="ECO:0007669"/>
    <property type="project" value="UniProtKB-KW"/>
</dbReference>
<feature type="chain" id="PRO_5042662415" description="Carboxylic ester hydrolase" evidence="5">
    <location>
        <begin position="17"/>
        <end position="679"/>
    </location>
</feature>
<protein>
    <recommendedName>
        <fullName evidence="5">Carboxylic ester hydrolase</fullName>
        <ecNumber evidence="5">3.1.1.-</ecNumber>
    </recommendedName>
</protein>
<evidence type="ECO:0000313" key="9">
    <source>
        <dbReference type="EMBL" id="KAK7079156.1"/>
    </source>
</evidence>
<evidence type="ECO:0000256" key="7">
    <source>
        <dbReference type="SAM" id="Phobius"/>
    </source>
</evidence>
<keyword evidence="7" id="KW-1133">Transmembrane helix</keyword>
<feature type="region of interest" description="Disordered" evidence="6">
    <location>
        <begin position="620"/>
        <end position="642"/>
    </location>
</feature>
<dbReference type="EC" id="3.1.1.-" evidence="5"/>
<keyword evidence="3 5" id="KW-0378">Hydrolase</keyword>
<dbReference type="AlphaFoldDB" id="A0AAN8X777"/>
<keyword evidence="5" id="KW-0732">Signal</keyword>
<keyword evidence="10" id="KW-1185">Reference proteome</keyword>
<sequence>MREILPLFVFVGVALCGVPPLATLPESLLDVENEAFLERPTHYAFNFGLSGAVTQEDWDRATLANADPPVIDHPSLNGSPDPVIITGKKMITIKGREINAFQGIRYAEPPTGNQRFKKPEPAKPYFAPDNTLDATHLGEKCPQKAMFGAVGAGSEDCLSLNVYTPYLPDDLPGGNKLPVMMFIHGGAFISGDSSLYLPTKLLDHDVMLVVIHYRLGSLGFFSLQNDKAPGNAGLWDQITAMQWIQDNIEAFGGDKNKVTIFGESAGSASVNWHLVLPESRGLFHGVIGESGSAMEQWALDPEPLVSARLIAGRNGCPNDTSVTEDQIFTCMIGKPHEVLSLNMAAFVSEDRQRGEMGFRGAAPVLEGPGVPAAMRLVEKTAEQYYEDGDASDVPLMIAANKHEGSFVLGIMYSAYLDPNGYVNDTIYLQNQMISDLLNAFGVKDQTNGLGESLIDAYIDGPITDFNSASPGMIDLAGVLFLKAGAWMTAKTHAKHLTSKTFVYSFDFESDDSMFTWLFIGHDDIPFEPGVTHADELMYIFSFPAILQGQQLVVKDRMVAMWTNFAKYGDPTPDGDKASWQALNIPKWLPLKEDEHHFMLIEDECTLMNEYPDRWHITLEESKGPETTPQPTEEPTKGPSQDDYDKIEKERQAFMISMIVFIVITAILGGVSAFLFFKSR</sequence>
<dbReference type="Pfam" id="PF00135">
    <property type="entry name" value="COesterase"/>
    <property type="match status" value="1"/>
</dbReference>
<evidence type="ECO:0000256" key="3">
    <source>
        <dbReference type="ARBA" id="ARBA00022801"/>
    </source>
</evidence>
<dbReference type="InterPro" id="IPR002018">
    <property type="entry name" value="CarbesteraseB"/>
</dbReference>
<dbReference type="PROSITE" id="PS00122">
    <property type="entry name" value="CARBOXYLESTERASE_B_1"/>
    <property type="match status" value="1"/>
</dbReference>
<keyword evidence="2" id="KW-0719">Serine esterase</keyword>
<dbReference type="InterPro" id="IPR019826">
    <property type="entry name" value="Carboxylesterase_B_AS"/>
</dbReference>
<dbReference type="SUPFAM" id="SSF53474">
    <property type="entry name" value="alpha/beta-Hydrolases"/>
    <property type="match status" value="1"/>
</dbReference>
<evidence type="ECO:0000256" key="6">
    <source>
        <dbReference type="SAM" id="MobiDB-lite"/>
    </source>
</evidence>
<accession>A0AAN8X777</accession>
<name>A0AAN8X777_HALRR</name>
<evidence type="ECO:0000259" key="8">
    <source>
        <dbReference type="Pfam" id="PF00135"/>
    </source>
</evidence>
<dbReference type="InterPro" id="IPR029058">
    <property type="entry name" value="AB_hydrolase_fold"/>
</dbReference>
<gene>
    <name evidence="9" type="primary">CES5A_16</name>
    <name evidence="9" type="ORF">SK128_021588</name>
</gene>
<evidence type="ECO:0000256" key="5">
    <source>
        <dbReference type="RuleBase" id="RU361235"/>
    </source>
</evidence>
<dbReference type="PANTHER" id="PTHR43142">
    <property type="entry name" value="CARBOXYLIC ESTER HYDROLASE"/>
    <property type="match status" value="1"/>
</dbReference>